<dbReference type="InterPro" id="IPR015894">
    <property type="entry name" value="Guanylate-bd_N"/>
</dbReference>
<comment type="caution">
    <text evidence="6">The sequence shown here is derived from an EMBL/GenBank/DDBJ whole genome shotgun (WGS) entry which is preliminary data.</text>
</comment>
<name>A0ABS2XIZ9_POLSP</name>
<comment type="similarity">
    <text evidence="3">Belongs to the TRAFAC class dynamin-like GTPase superfamily. GB1/RHD3 GTPase family.</text>
</comment>
<gene>
    <name evidence="6" type="primary">Gbp2</name>
    <name evidence="6" type="ORF">GTO93_0005204</name>
</gene>
<evidence type="ECO:0000256" key="2">
    <source>
        <dbReference type="ARBA" id="ARBA00023134"/>
    </source>
</evidence>
<dbReference type="PROSITE" id="PS51715">
    <property type="entry name" value="G_GB1_RHD3"/>
    <property type="match status" value="1"/>
</dbReference>
<feature type="non-terminal residue" evidence="6">
    <location>
        <position position="1"/>
    </location>
</feature>
<evidence type="ECO:0000313" key="6">
    <source>
        <dbReference type="EMBL" id="MBN3273855.1"/>
    </source>
</evidence>
<dbReference type="SUPFAM" id="SSF52540">
    <property type="entry name" value="P-loop containing nucleoside triphosphate hydrolases"/>
    <property type="match status" value="1"/>
</dbReference>
<dbReference type="Pfam" id="PF02263">
    <property type="entry name" value="GBP"/>
    <property type="match status" value="1"/>
</dbReference>
<evidence type="ECO:0000256" key="3">
    <source>
        <dbReference type="PROSITE-ProRule" id="PRU01052"/>
    </source>
</evidence>
<dbReference type="PANTHER" id="PTHR10751">
    <property type="entry name" value="GUANYLATE BINDING PROTEIN"/>
    <property type="match status" value="1"/>
</dbReference>
<keyword evidence="2" id="KW-0342">GTP-binding</keyword>
<feature type="region of interest" description="Disordered" evidence="4">
    <location>
        <begin position="32"/>
        <end position="54"/>
    </location>
</feature>
<dbReference type="InterPro" id="IPR027417">
    <property type="entry name" value="P-loop_NTPase"/>
</dbReference>
<keyword evidence="1" id="KW-0547">Nucleotide-binding</keyword>
<sequence length="298" mass="33188">MNFMGSHGSPMPVTSWSFFGSPSPHWNSTTGSIYSNPGVPRHPGTHVSSHLGPFYSTSRRQTLNQGLLLAQPATENELHGVPRLPYACHLRKLFRVSFPPLELDYRIILHQSWGSQTPRHSCLLSSRPLLLNIPQTDSQPGTAIGNQEKMDAPQQLVKFTSDRLVINEEVAKYLSTLMGVAEVISIVGKSRTGKSYLLSRFFGDGNGFKVEHDYKACTKGIWVWARPHPSRPDTNLLLLDTEGADDFKGGVLQDKQIFLLTSLLSSSLIYNTMKSLNKSDTTDIMYPYLLIPILGVEF</sequence>
<proteinExistence type="inferred from homology"/>
<dbReference type="Proteomes" id="UP001166093">
    <property type="component" value="Unassembled WGS sequence"/>
</dbReference>
<keyword evidence="7" id="KW-1185">Reference proteome</keyword>
<feature type="domain" description="GB1/RHD3-type G" evidence="5">
    <location>
        <begin position="178"/>
        <end position="298"/>
    </location>
</feature>
<evidence type="ECO:0000256" key="1">
    <source>
        <dbReference type="ARBA" id="ARBA00022741"/>
    </source>
</evidence>
<evidence type="ECO:0000256" key="4">
    <source>
        <dbReference type="SAM" id="MobiDB-lite"/>
    </source>
</evidence>
<dbReference type="EMBL" id="JAAWVQ010034849">
    <property type="protein sequence ID" value="MBN3273855.1"/>
    <property type="molecule type" value="Genomic_DNA"/>
</dbReference>
<reference evidence="6" key="1">
    <citation type="journal article" date="2021" name="Cell">
        <title>Tracing the genetic footprints of vertebrate landing in non-teleost ray-finned fishes.</title>
        <authorList>
            <person name="Bi X."/>
            <person name="Wang K."/>
            <person name="Yang L."/>
            <person name="Pan H."/>
            <person name="Jiang H."/>
            <person name="Wei Q."/>
            <person name="Fang M."/>
            <person name="Yu H."/>
            <person name="Zhu C."/>
            <person name="Cai Y."/>
            <person name="He Y."/>
            <person name="Gan X."/>
            <person name="Zeng H."/>
            <person name="Yu D."/>
            <person name="Zhu Y."/>
            <person name="Jiang H."/>
            <person name="Qiu Q."/>
            <person name="Yang H."/>
            <person name="Zhang Y.E."/>
            <person name="Wang W."/>
            <person name="Zhu M."/>
            <person name="He S."/>
            <person name="Zhang G."/>
        </authorList>
    </citation>
    <scope>NUCLEOTIDE SEQUENCE</scope>
    <source>
        <strain evidence="6">Pddl_001</strain>
    </source>
</reference>
<dbReference type="InterPro" id="IPR030386">
    <property type="entry name" value="G_GB1_RHD3_dom"/>
</dbReference>
<feature type="non-terminal residue" evidence="6">
    <location>
        <position position="298"/>
    </location>
</feature>
<protein>
    <submittedName>
        <fullName evidence="6">GBP2 protein</fullName>
    </submittedName>
</protein>
<organism evidence="6 7">
    <name type="scientific">Polyodon spathula</name>
    <name type="common">North American paddlefish</name>
    <name type="synonym">Squalus spathula</name>
    <dbReference type="NCBI Taxonomy" id="7913"/>
    <lineage>
        <taxon>Eukaryota</taxon>
        <taxon>Metazoa</taxon>
        <taxon>Chordata</taxon>
        <taxon>Craniata</taxon>
        <taxon>Vertebrata</taxon>
        <taxon>Euteleostomi</taxon>
        <taxon>Actinopterygii</taxon>
        <taxon>Chondrostei</taxon>
        <taxon>Acipenseriformes</taxon>
        <taxon>Polyodontidae</taxon>
        <taxon>Polyodon</taxon>
    </lineage>
</organism>
<evidence type="ECO:0000313" key="7">
    <source>
        <dbReference type="Proteomes" id="UP001166093"/>
    </source>
</evidence>
<evidence type="ECO:0000259" key="5">
    <source>
        <dbReference type="PROSITE" id="PS51715"/>
    </source>
</evidence>
<accession>A0ABS2XIZ9</accession>
<dbReference type="Gene3D" id="3.40.50.300">
    <property type="entry name" value="P-loop containing nucleotide triphosphate hydrolases"/>
    <property type="match status" value="1"/>
</dbReference>